<dbReference type="EMBL" id="SKFH01000001">
    <property type="protein sequence ID" value="TCZ74774.1"/>
    <property type="molecule type" value="Genomic_DNA"/>
</dbReference>
<dbReference type="OrthoDB" id="1405967at2"/>
<sequence length="295" mass="32072">MKPLSVLFLLLALSTAPARACDICGCGVSYYNPNLFPHLSKNFVGLSYLHRLYHTAGHGGNVGTERYNSLLLTVQYAAGKRLKLVALLPWQFNTLRNDAGARTLSGAGDATLLAQYRLWDRSSDKGVRQVFVAGAGVKLPSGSYTAAAASKIEEQNFQLGTGSTDVLLNGVYRLSVRHWSLSATGSYKYNTVNRDGFRYGDVLNTGVQAAFRRERRNWSLTPYLQASGEWQLTDASNHVLQPDSGGEVVYAGGGVDFNTRKVSLGVNYQAPIAQHLAGGLVQVKPGFSVRTTFLF</sequence>
<feature type="chain" id="PRO_5020641590" evidence="1">
    <location>
        <begin position="21"/>
        <end position="295"/>
    </location>
</feature>
<proteinExistence type="predicted"/>
<evidence type="ECO:0000313" key="3">
    <source>
        <dbReference type="Proteomes" id="UP000295164"/>
    </source>
</evidence>
<gene>
    <name evidence="2" type="ORF">E0486_00275</name>
</gene>
<reference evidence="2 3" key="1">
    <citation type="submission" date="2019-03" db="EMBL/GenBank/DDBJ databases">
        <authorList>
            <person name="Kim M.K.M."/>
        </authorList>
    </citation>
    <scope>NUCLEOTIDE SEQUENCE [LARGE SCALE GENOMIC DNA]</scope>
    <source>
        <strain evidence="2 3">17J68-15</strain>
    </source>
</reference>
<keyword evidence="3" id="KW-1185">Reference proteome</keyword>
<accession>A0A4R4E572</accession>
<protein>
    <submittedName>
        <fullName evidence="2">Transporter</fullName>
    </submittedName>
</protein>
<comment type="caution">
    <text evidence="2">The sequence shown here is derived from an EMBL/GenBank/DDBJ whole genome shotgun (WGS) entry which is preliminary data.</text>
</comment>
<dbReference type="RefSeq" id="WP_131850130.1">
    <property type="nucleotide sequence ID" value="NZ_SKFH01000001.1"/>
</dbReference>
<dbReference type="AlphaFoldDB" id="A0A4R4E572"/>
<keyword evidence="1" id="KW-0732">Signal</keyword>
<dbReference type="Proteomes" id="UP000295164">
    <property type="component" value="Unassembled WGS sequence"/>
</dbReference>
<name>A0A4R4E572_9BACT</name>
<evidence type="ECO:0000313" key="2">
    <source>
        <dbReference type="EMBL" id="TCZ74774.1"/>
    </source>
</evidence>
<evidence type="ECO:0000256" key="1">
    <source>
        <dbReference type="SAM" id="SignalP"/>
    </source>
</evidence>
<organism evidence="2 3">
    <name type="scientific">Flaviaesturariibacter aridisoli</name>
    <dbReference type="NCBI Taxonomy" id="2545761"/>
    <lineage>
        <taxon>Bacteria</taxon>
        <taxon>Pseudomonadati</taxon>
        <taxon>Bacteroidota</taxon>
        <taxon>Chitinophagia</taxon>
        <taxon>Chitinophagales</taxon>
        <taxon>Chitinophagaceae</taxon>
        <taxon>Flaviaestuariibacter</taxon>
    </lineage>
</organism>
<feature type="signal peptide" evidence="1">
    <location>
        <begin position="1"/>
        <end position="20"/>
    </location>
</feature>